<dbReference type="EMBL" id="JBHLWI010000024">
    <property type="protein sequence ID" value="MFC0262766.1"/>
    <property type="molecule type" value="Genomic_DNA"/>
</dbReference>
<feature type="chain" id="PRO_5045101143" description="PDZ domain-containing protein" evidence="1">
    <location>
        <begin position="20"/>
        <end position="139"/>
    </location>
</feature>
<feature type="signal peptide" evidence="1">
    <location>
        <begin position="1"/>
        <end position="19"/>
    </location>
</feature>
<protein>
    <recommendedName>
        <fullName evidence="4">PDZ domain-containing protein</fullName>
    </recommendedName>
</protein>
<evidence type="ECO:0000313" key="2">
    <source>
        <dbReference type="EMBL" id="MFC0262766.1"/>
    </source>
</evidence>
<dbReference type="RefSeq" id="WP_382387218.1">
    <property type="nucleotide sequence ID" value="NZ_JBHLWI010000024.1"/>
</dbReference>
<comment type="caution">
    <text evidence="2">The sequence shown here is derived from an EMBL/GenBank/DDBJ whole genome shotgun (WGS) entry which is preliminary data.</text>
</comment>
<proteinExistence type="predicted"/>
<evidence type="ECO:0000256" key="1">
    <source>
        <dbReference type="SAM" id="SignalP"/>
    </source>
</evidence>
<accession>A0ABV6FSB3</accession>
<organism evidence="2 3">
    <name type="scientific">Fontibacter flavus</name>
    <dbReference type="NCBI Taxonomy" id="654838"/>
    <lineage>
        <taxon>Bacteria</taxon>
        <taxon>Pseudomonadati</taxon>
        <taxon>Bacteroidota</taxon>
        <taxon>Cytophagia</taxon>
        <taxon>Cytophagales</taxon>
        <taxon>Cyclobacteriaceae</taxon>
        <taxon>Fontibacter</taxon>
    </lineage>
</organism>
<sequence>MKRTLFALFFLFLTSLSHAKDSDGDTFLILFDKSELKQLRTSPAYIELSLLNLFKTKSYSGNSDAAIIVKVPKGNIDECQLGDMFIRINNKTIVPLQEVALKIINLDESKNTYQHLLMAFDDKNQKNKKNKPLKTAPSP</sequence>
<gene>
    <name evidence="2" type="ORF">ACFFIP_08740</name>
</gene>
<dbReference type="Proteomes" id="UP001589797">
    <property type="component" value="Unassembled WGS sequence"/>
</dbReference>
<name>A0ABV6FSB3_9BACT</name>
<evidence type="ECO:0008006" key="4">
    <source>
        <dbReference type="Google" id="ProtNLM"/>
    </source>
</evidence>
<keyword evidence="3" id="KW-1185">Reference proteome</keyword>
<reference evidence="2 3" key="1">
    <citation type="submission" date="2024-09" db="EMBL/GenBank/DDBJ databases">
        <authorList>
            <person name="Sun Q."/>
            <person name="Mori K."/>
        </authorList>
    </citation>
    <scope>NUCLEOTIDE SEQUENCE [LARGE SCALE GENOMIC DNA]</scope>
    <source>
        <strain evidence="2 3">CCM 7650</strain>
    </source>
</reference>
<evidence type="ECO:0000313" key="3">
    <source>
        <dbReference type="Proteomes" id="UP001589797"/>
    </source>
</evidence>
<keyword evidence="1" id="KW-0732">Signal</keyword>